<reference evidence="1" key="1">
    <citation type="journal article" date="2019" name="bioRxiv">
        <title>The Genome of the Zebra Mussel, Dreissena polymorpha: A Resource for Invasive Species Research.</title>
        <authorList>
            <person name="McCartney M.A."/>
            <person name="Auch B."/>
            <person name="Kono T."/>
            <person name="Mallez S."/>
            <person name="Zhang Y."/>
            <person name="Obille A."/>
            <person name="Becker A."/>
            <person name="Abrahante J.E."/>
            <person name="Garbe J."/>
            <person name="Badalamenti J.P."/>
            <person name="Herman A."/>
            <person name="Mangelson H."/>
            <person name="Liachko I."/>
            <person name="Sullivan S."/>
            <person name="Sone E.D."/>
            <person name="Koren S."/>
            <person name="Silverstein K.A.T."/>
            <person name="Beckman K.B."/>
            <person name="Gohl D.M."/>
        </authorList>
    </citation>
    <scope>NUCLEOTIDE SEQUENCE</scope>
    <source>
        <strain evidence="1">Duluth1</strain>
        <tissue evidence="1">Whole animal</tissue>
    </source>
</reference>
<reference evidence="1" key="2">
    <citation type="submission" date="2020-11" db="EMBL/GenBank/DDBJ databases">
        <authorList>
            <person name="McCartney M.A."/>
            <person name="Auch B."/>
            <person name="Kono T."/>
            <person name="Mallez S."/>
            <person name="Becker A."/>
            <person name="Gohl D.M."/>
            <person name="Silverstein K.A.T."/>
            <person name="Koren S."/>
            <person name="Bechman K.B."/>
            <person name="Herman A."/>
            <person name="Abrahante J.E."/>
            <person name="Garbe J."/>
        </authorList>
    </citation>
    <scope>NUCLEOTIDE SEQUENCE</scope>
    <source>
        <strain evidence="1">Duluth1</strain>
        <tissue evidence="1">Whole animal</tissue>
    </source>
</reference>
<organism evidence="1 2">
    <name type="scientific">Dreissena polymorpha</name>
    <name type="common">Zebra mussel</name>
    <name type="synonym">Mytilus polymorpha</name>
    <dbReference type="NCBI Taxonomy" id="45954"/>
    <lineage>
        <taxon>Eukaryota</taxon>
        <taxon>Metazoa</taxon>
        <taxon>Spiralia</taxon>
        <taxon>Lophotrochozoa</taxon>
        <taxon>Mollusca</taxon>
        <taxon>Bivalvia</taxon>
        <taxon>Autobranchia</taxon>
        <taxon>Heteroconchia</taxon>
        <taxon>Euheterodonta</taxon>
        <taxon>Imparidentia</taxon>
        <taxon>Neoheterodontei</taxon>
        <taxon>Myida</taxon>
        <taxon>Dreissenoidea</taxon>
        <taxon>Dreissenidae</taxon>
        <taxon>Dreissena</taxon>
    </lineage>
</organism>
<evidence type="ECO:0000313" key="2">
    <source>
        <dbReference type="Proteomes" id="UP000828390"/>
    </source>
</evidence>
<name>A0A9D4MFS3_DREPO</name>
<comment type="caution">
    <text evidence="1">The sequence shown here is derived from an EMBL/GenBank/DDBJ whole genome shotgun (WGS) entry which is preliminary data.</text>
</comment>
<dbReference type="Proteomes" id="UP000828390">
    <property type="component" value="Unassembled WGS sequence"/>
</dbReference>
<sequence length="181" mass="20228">MSSRDPVQTQPRKDKSNVMTKFQQDKAIHVALRALTRKTAPPLPTSGYGIQRARTMFTFSQDIIRTSYLTKFLLTWKPAPPPGNNAFKWTGSRVKPLHLKTALPPVINGCQWTGTILGSGPEALTNVLPSCMTIELNIHIRKTAPNPGGHGFQRIETIFELGQDENTLEKYADRLSYILNV</sequence>
<gene>
    <name evidence="1" type="ORF">DPMN_039014</name>
</gene>
<evidence type="ECO:0000313" key="1">
    <source>
        <dbReference type="EMBL" id="KAH3875738.1"/>
    </source>
</evidence>
<dbReference type="AlphaFoldDB" id="A0A9D4MFS3"/>
<dbReference type="EMBL" id="JAIWYP010000002">
    <property type="protein sequence ID" value="KAH3875738.1"/>
    <property type="molecule type" value="Genomic_DNA"/>
</dbReference>
<proteinExistence type="predicted"/>
<accession>A0A9D4MFS3</accession>
<keyword evidence="2" id="KW-1185">Reference proteome</keyword>
<protein>
    <submittedName>
        <fullName evidence="1">Uncharacterized protein</fullName>
    </submittedName>
</protein>